<dbReference type="HOGENOM" id="CLU_116245_1_0_9"/>
<evidence type="ECO:0008006" key="4">
    <source>
        <dbReference type="Google" id="ProtNLM"/>
    </source>
</evidence>
<dbReference type="Proteomes" id="UP000004835">
    <property type="component" value="Unassembled WGS sequence"/>
</dbReference>
<protein>
    <recommendedName>
        <fullName evidence="4">Lipoprotein</fullName>
    </recommendedName>
</protein>
<name>F0EM68_ENTCA</name>
<gene>
    <name evidence="2" type="ORF">HMPREF9087_2510</name>
</gene>
<dbReference type="EMBL" id="AEWT01000025">
    <property type="protein sequence ID" value="EGC68831.1"/>
    <property type="molecule type" value="Genomic_DNA"/>
</dbReference>
<feature type="transmembrane region" description="Helical" evidence="1">
    <location>
        <begin position="92"/>
        <end position="111"/>
    </location>
</feature>
<sequence>MGFKKEWRKMKMRFELLFLCLFIGVGACGGSLLAFKSIEPLSKGETFAGLEAAMLQGTPFTTFLIPGLFLFAILGLGNLIVVFLLRLNKGYHGVMLLGMSLVVWIIVQVILLQEWNVLHVIFFLLGLLQFASAVYFVRRLHIPLPFSAHQN</sequence>
<comment type="caution">
    <text evidence="2">The sequence shown here is derived from an EMBL/GenBank/DDBJ whole genome shotgun (WGS) entry which is preliminary data.</text>
</comment>
<proteinExistence type="predicted"/>
<feature type="transmembrane region" description="Helical" evidence="1">
    <location>
        <begin position="117"/>
        <end position="137"/>
    </location>
</feature>
<keyword evidence="1" id="KW-0472">Membrane</keyword>
<evidence type="ECO:0000256" key="1">
    <source>
        <dbReference type="SAM" id="Phobius"/>
    </source>
</evidence>
<organism evidence="2 3">
    <name type="scientific">Enterococcus casseliflavus ATCC 12755</name>
    <dbReference type="NCBI Taxonomy" id="888066"/>
    <lineage>
        <taxon>Bacteria</taxon>
        <taxon>Bacillati</taxon>
        <taxon>Bacillota</taxon>
        <taxon>Bacilli</taxon>
        <taxon>Lactobacillales</taxon>
        <taxon>Enterococcaceae</taxon>
        <taxon>Enterococcus</taxon>
    </lineage>
</organism>
<reference evidence="2 3" key="1">
    <citation type="submission" date="2011-01" db="EMBL/GenBank/DDBJ databases">
        <authorList>
            <person name="Muzny D."/>
            <person name="Qin X."/>
            <person name="Deng J."/>
            <person name="Jiang H."/>
            <person name="Liu Y."/>
            <person name="Qu J."/>
            <person name="Song X.-Z."/>
            <person name="Zhang L."/>
            <person name="Thornton R."/>
            <person name="Coyle M."/>
            <person name="Francisco L."/>
            <person name="Jackson L."/>
            <person name="Javaid M."/>
            <person name="Korchina V."/>
            <person name="Kovar C."/>
            <person name="Mata R."/>
            <person name="Mathew T."/>
            <person name="Ngo R."/>
            <person name="Nguyen L."/>
            <person name="Nguyen N."/>
            <person name="Okwuonu G."/>
            <person name="Ongeri F."/>
            <person name="Pham C."/>
            <person name="Simmons D."/>
            <person name="Wilczek-Boney K."/>
            <person name="Hale W."/>
            <person name="Jakkamsetti A."/>
            <person name="Pham P."/>
            <person name="Ruth R."/>
            <person name="San Lucas F."/>
            <person name="Warren J."/>
            <person name="Zhang J."/>
            <person name="Zhao Z."/>
            <person name="Zhou C."/>
            <person name="Zhu D."/>
            <person name="Lee S."/>
            <person name="Bess C."/>
            <person name="Blankenburg K."/>
            <person name="Forbes L."/>
            <person name="Fu Q."/>
            <person name="Gubbala S."/>
            <person name="Hirani K."/>
            <person name="Jayaseelan J.C."/>
            <person name="Lara F."/>
            <person name="Munidasa M."/>
            <person name="Palculict T."/>
            <person name="Patil S."/>
            <person name="Pu L.-L."/>
            <person name="Saada N."/>
            <person name="Tang L."/>
            <person name="Weissenberger G."/>
            <person name="Zhu Y."/>
            <person name="Hemphill L."/>
            <person name="Shang Y."/>
            <person name="Youmans B."/>
            <person name="Ayvaz T."/>
            <person name="Ross M."/>
            <person name="Santibanez J."/>
            <person name="Aqrawi P."/>
            <person name="Gross S."/>
            <person name="Joshi V."/>
            <person name="Fowler G."/>
            <person name="Nazareth L."/>
            <person name="Reid J."/>
            <person name="Worley K."/>
            <person name="Petrosino J."/>
            <person name="Highlander S."/>
            <person name="Gibbs R."/>
        </authorList>
    </citation>
    <scope>NUCLEOTIDE SEQUENCE [LARGE SCALE GENOMIC DNA]</scope>
    <source>
        <strain evidence="2 3">ATCC 12755</strain>
    </source>
</reference>
<keyword evidence="1" id="KW-0812">Transmembrane</keyword>
<dbReference type="PROSITE" id="PS51257">
    <property type="entry name" value="PROKAR_LIPOPROTEIN"/>
    <property type="match status" value="1"/>
</dbReference>
<evidence type="ECO:0000313" key="2">
    <source>
        <dbReference type="EMBL" id="EGC68831.1"/>
    </source>
</evidence>
<evidence type="ECO:0000313" key="3">
    <source>
        <dbReference type="Proteomes" id="UP000004835"/>
    </source>
</evidence>
<keyword evidence="1" id="KW-1133">Transmembrane helix</keyword>
<accession>F0EM68</accession>
<feature type="transmembrane region" description="Helical" evidence="1">
    <location>
        <begin position="60"/>
        <end position="85"/>
    </location>
</feature>
<dbReference type="AlphaFoldDB" id="F0EM68"/>